<evidence type="ECO:0000313" key="6">
    <source>
        <dbReference type="EMBL" id="CAK9273596.1"/>
    </source>
</evidence>
<dbReference type="PANTHER" id="PTHR46153:SF2">
    <property type="entry name" value="ACYL CARRIER PROTEIN"/>
    <property type="match status" value="1"/>
</dbReference>
<dbReference type="NCBIfam" id="TIGR00517">
    <property type="entry name" value="acyl_carrier"/>
    <property type="match status" value="1"/>
</dbReference>
<keyword evidence="4" id="KW-0443">Lipid metabolism</keyword>
<keyword evidence="7" id="KW-1185">Reference proteome</keyword>
<keyword evidence="4" id="KW-0276">Fatty acid metabolism</keyword>
<evidence type="ECO:0000313" key="7">
    <source>
        <dbReference type="Proteomes" id="UP001497444"/>
    </source>
</evidence>
<dbReference type="InterPro" id="IPR009081">
    <property type="entry name" value="PP-bd_ACP"/>
</dbReference>
<keyword evidence="4" id="KW-0444">Lipid biosynthesis</keyword>
<organism evidence="6 7">
    <name type="scientific">Sphagnum jensenii</name>
    <dbReference type="NCBI Taxonomy" id="128206"/>
    <lineage>
        <taxon>Eukaryota</taxon>
        <taxon>Viridiplantae</taxon>
        <taxon>Streptophyta</taxon>
        <taxon>Embryophyta</taxon>
        <taxon>Bryophyta</taxon>
        <taxon>Sphagnophytina</taxon>
        <taxon>Sphagnopsida</taxon>
        <taxon>Sphagnales</taxon>
        <taxon>Sphagnaceae</taxon>
        <taxon>Sphagnum</taxon>
    </lineage>
</organism>
<sequence length="150" mass="15830">MASVQGVLLNVAAISSSSACIAPVAQQSRVARFNGLKVTPVFKRGPTSSLAPRMVGSRRCHPLHISAAAAPETLEVVTEVIAGQLAIDVAQVQAESKFTDLGADSLDTVEIMMALEEKFDIQLDEDNAEKIVTVQHAADLIHDVVAAKKA</sequence>
<keyword evidence="4" id="KW-0275">Fatty acid biosynthesis</keyword>
<dbReference type="InterPro" id="IPR036736">
    <property type="entry name" value="ACP-like_sf"/>
</dbReference>
<dbReference type="EMBL" id="OZ020100">
    <property type="protein sequence ID" value="CAK9273596.1"/>
    <property type="molecule type" value="Genomic_DNA"/>
</dbReference>
<comment type="function">
    <text evidence="4">Carrier of the growing fatty acid chain in fatty acid biosynthesis.</text>
</comment>
<keyword evidence="2 4" id="KW-0596">Phosphopantetheine</keyword>
<accession>A0ABP0X6K2</accession>
<evidence type="ECO:0000256" key="4">
    <source>
        <dbReference type="RuleBase" id="RU000722"/>
    </source>
</evidence>
<dbReference type="Proteomes" id="UP001497444">
    <property type="component" value="Chromosome 5"/>
</dbReference>
<dbReference type="InterPro" id="IPR044813">
    <property type="entry name" value="ACP_chloroplastic"/>
</dbReference>
<dbReference type="HAMAP" id="MF_01217">
    <property type="entry name" value="Acyl_carrier"/>
    <property type="match status" value="1"/>
</dbReference>
<keyword evidence="3" id="KW-0597">Phosphoprotein</keyword>
<evidence type="ECO:0000256" key="3">
    <source>
        <dbReference type="ARBA" id="ARBA00022553"/>
    </source>
</evidence>
<reference evidence="6" key="1">
    <citation type="submission" date="2024-02" db="EMBL/GenBank/DDBJ databases">
        <authorList>
            <consortium name="ELIXIR-Norway"/>
            <consortium name="Elixir Norway"/>
        </authorList>
    </citation>
    <scope>NUCLEOTIDE SEQUENCE</scope>
</reference>
<name>A0ABP0X6K2_9BRYO</name>
<dbReference type="PROSITE" id="PS50075">
    <property type="entry name" value="CARRIER"/>
    <property type="match status" value="1"/>
</dbReference>
<dbReference type="Pfam" id="PF00550">
    <property type="entry name" value="PP-binding"/>
    <property type="match status" value="1"/>
</dbReference>
<protein>
    <recommendedName>
        <fullName evidence="4">Acyl carrier protein</fullName>
    </recommendedName>
</protein>
<dbReference type="InterPro" id="IPR003231">
    <property type="entry name" value="ACP"/>
</dbReference>
<evidence type="ECO:0000256" key="1">
    <source>
        <dbReference type="ARBA" id="ARBA00010930"/>
    </source>
</evidence>
<feature type="domain" description="Carrier" evidence="5">
    <location>
        <begin position="71"/>
        <end position="145"/>
    </location>
</feature>
<gene>
    <name evidence="6" type="ORF">CSSPJE1EN1_LOCUS19074</name>
</gene>
<dbReference type="NCBIfam" id="NF002148">
    <property type="entry name" value="PRK00982.1-2"/>
    <property type="match status" value="1"/>
</dbReference>
<dbReference type="Gene3D" id="1.10.1200.10">
    <property type="entry name" value="ACP-like"/>
    <property type="match status" value="1"/>
</dbReference>
<evidence type="ECO:0000259" key="5">
    <source>
        <dbReference type="PROSITE" id="PS50075"/>
    </source>
</evidence>
<comment type="similarity">
    <text evidence="1">Belongs to the acyl carrier protein (ACP) family.</text>
</comment>
<dbReference type="SUPFAM" id="SSF47336">
    <property type="entry name" value="ACP-like"/>
    <property type="match status" value="1"/>
</dbReference>
<dbReference type="PANTHER" id="PTHR46153">
    <property type="entry name" value="ACYL CARRIER PROTEIN"/>
    <property type="match status" value="1"/>
</dbReference>
<evidence type="ECO:0000256" key="2">
    <source>
        <dbReference type="ARBA" id="ARBA00022450"/>
    </source>
</evidence>
<proteinExistence type="inferred from homology"/>